<dbReference type="OrthoDB" id="5409365at2759"/>
<keyword evidence="4" id="KW-1185">Reference proteome</keyword>
<dbReference type="PANTHER" id="PTHR36223:SF1">
    <property type="entry name" value="TRANSCRIPTION ELONGATION FACTOR EAF N-TERMINAL DOMAIN-CONTAINING PROTEIN"/>
    <property type="match status" value="1"/>
</dbReference>
<name>A0A6A6PYL7_9PEZI</name>
<dbReference type="Proteomes" id="UP000799767">
    <property type="component" value="Unassembled WGS sequence"/>
</dbReference>
<dbReference type="AlphaFoldDB" id="A0A6A6PYL7"/>
<dbReference type="GeneID" id="54477735"/>
<evidence type="ECO:0000313" key="4">
    <source>
        <dbReference type="Proteomes" id="UP000799767"/>
    </source>
</evidence>
<dbReference type="Pfam" id="PF25534">
    <property type="entry name" value="DUF7918"/>
    <property type="match status" value="1"/>
</dbReference>
<evidence type="ECO:0000256" key="1">
    <source>
        <dbReference type="SAM" id="MobiDB-lite"/>
    </source>
</evidence>
<feature type="compositionally biased region" description="Acidic residues" evidence="1">
    <location>
        <begin position="295"/>
        <end position="308"/>
    </location>
</feature>
<evidence type="ECO:0000259" key="2">
    <source>
        <dbReference type="Pfam" id="PF25534"/>
    </source>
</evidence>
<dbReference type="InterPro" id="IPR057678">
    <property type="entry name" value="DUF7918"/>
</dbReference>
<dbReference type="PANTHER" id="PTHR36223">
    <property type="entry name" value="BETA-LACTAMASE-TYPE TRANSPEPTIDASE FOLD DOMAIN CONTAINING PROTEIN"/>
    <property type="match status" value="1"/>
</dbReference>
<feature type="region of interest" description="Disordered" evidence="1">
    <location>
        <begin position="260"/>
        <end position="372"/>
    </location>
</feature>
<protein>
    <recommendedName>
        <fullName evidence="2">DUF7918 domain-containing protein</fullName>
    </recommendedName>
</protein>
<reference evidence="3" key="1">
    <citation type="journal article" date="2020" name="Stud. Mycol.">
        <title>101 Dothideomycetes genomes: a test case for predicting lifestyles and emergence of pathogens.</title>
        <authorList>
            <person name="Haridas S."/>
            <person name="Albert R."/>
            <person name="Binder M."/>
            <person name="Bloem J."/>
            <person name="Labutti K."/>
            <person name="Salamov A."/>
            <person name="Andreopoulos B."/>
            <person name="Baker S."/>
            <person name="Barry K."/>
            <person name="Bills G."/>
            <person name="Bluhm B."/>
            <person name="Cannon C."/>
            <person name="Castanera R."/>
            <person name="Culley D."/>
            <person name="Daum C."/>
            <person name="Ezra D."/>
            <person name="Gonzalez J."/>
            <person name="Henrissat B."/>
            <person name="Kuo A."/>
            <person name="Liang C."/>
            <person name="Lipzen A."/>
            <person name="Lutzoni F."/>
            <person name="Magnuson J."/>
            <person name="Mondo S."/>
            <person name="Nolan M."/>
            <person name="Ohm R."/>
            <person name="Pangilinan J."/>
            <person name="Park H.-J."/>
            <person name="Ramirez L."/>
            <person name="Alfaro M."/>
            <person name="Sun H."/>
            <person name="Tritt A."/>
            <person name="Yoshinaga Y."/>
            <person name="Zwiers L.-H."/>
            <person name="Turgeon B."/>
            <person name="Goodwin S."/>
            <person name="Spatafora J."/>
            <person name="Crous P."/>
            <person name="Grigoriev I."/>
        </authorList>
    </citation>
    <scope>NUCLEOTIDE SEQUENCE</scope>
    <source>
        <strain evidence="3">CBS 113389</strain>
    </source>
</reference>
<dbReference type="EMBL" id="MU001633">
    <property type="protein sequence ID" value="KAF2485095.1"/>
    <property type="molecule type" value="Genomic_DNA"/>
</dbReference>
<feature type="compositionally biased region" description="Acidic residues" evidence="1">
    <location>
        <begin position="362"/>
        <end position="372"/>
    </location>
</feature>
<evidence type="ECO:0000313" key="3">
    <source>
        <dbReference type="EMBL" id="KAF2485095.1"/>
    </source>
</evidence>
<feature type="compositionally biased region" description="Basic and acidic residues" evidence="1">
    <location>
        <begin position="345"/>
        <end position="361"/>
    </location>
</feature>
<accession>A0A6A6PYL7</accession>
<organism evidence="3 4">
    <name type="scientific">Neohortaea acidophila</name>
    <dbReference type="NCBI Taxonomy" id="245834"/>
    <lineage>
        <taxon>Eukaryota</taxon>
        <taxon>Fungi</taxon>
        <taxon>Dikarya</taxon>
        <taxon>Ascomycota</taxon>
        <taxon>Pezizomycotina</taxon>
        <taxon>Dothideomycetes</taxon>
        <taxon>Dothideomycetidae</taxon>
        <taxon>Mycosphaerellales</taxon>
        <taxon>Teratosphaeriaceae</taxon>
        <taxon>Neohortaea</taxon>
    </lineage>
</organism>
<sequence>MPTYKNVTVQVTNATEVPLAEWGIRKLDRVNLTTCYIQSETDLAFRIRINPSIPWRADEWHFLATLRIDGRQTPERRRIVRLDNYDRPSRRYRDEDFDGEVIIKSRTVKDADGTVRVCGWQFKDVGIEAVFDRLLVSSEQEDEEELIAAMGGTALDDSEEKSKVGQIEVALERVTLGATRYEAVDAGARDQPNLAGDTRQVTHTVALDAGHVAAGGARSVIDYRPFDAPEAPYATFRFYYRSEDVLRKFGFAHFPAAKPSIKRERKDASGLTPLRGKTGGNAPKDAFEPRKPVAVEEEDEADEQEGAGDGEGSTAGAEEEEGDNFPQSDADESVRTPLSHLRLGSKREMEPVGSEAKKARVEEDEEEEEEEL</sequence>
<dbReference type="RefSeq" id="XP_033591664.1">
    <property type="nucleotide sequence ID" value="XM_033736733.1"/>
</dbReference>
<feature type="compositionally biased region" description="Basic and acidic residues" evidence="1">
    <location>
        <begin position="285"/>
        <end position="294"/>
    </location>
</feature>
<feature type="domain" description="DUF7918" evidence="2">
    <location>
        <begin position="17"/>
        <end position="250"/>
    </location>
</feature>
<gene>
    <name evidence="3" type="ORF">BDY17DRAFT_321963</name>
</gene>
<proteinExistence type="predicted"/>